<dbReference type="FunFam" id="1.20.58.2010:FF:000001">
    <property type="entry name" value="Rop guanine nucleotide exchange factor 14"/>
    <property type="match status" value="1"/>
</dbReference>
<gene>
    <name evidence="5" type="ORF">LUZ62_062814</name>
</gene>
<proteinExistence type="predicted"/>
<evidence type="ECO:0000259" key="4">
    <source>
        <dbReference type="PROSITE" id="PS51334"/>
    </source>
</evidence>
<feature type="region of interest" description="Disordered" evidence="3">
    <location>
        <begin position="52"/>
        <end position="92"/>
    </location>
</feature>
<dbReference type="Pfam" id="PF03759">
    <property type="entry name" value="PRONE"/>
    <property type="match status" value="1"/>
</dbReference>
<dbReference type="InterPro" id="IPR038937">
    <property type="entry name" value="RopGEF"/>
</dbReference>
<organism evidence="5 6">
    <name type="scientific">Rhynchospora pubera</name>
    <dbReference type="NCBI Taxonomy" id="906938"/>
    <lineage>
        <taxon>Eukaryota</taxon>
        <taxon>Viridiplantae</taxon>
        <taxon>Streptophyta</taxon>
        <taxon>Embryophyta</taxon>
        <taxon>Tracheophyta</taxon>
        <taxon>Spermatophyta</taxon>
        <taxon>Magnoliopsida</taxon>
        <taxon>Liliopsida</taxon>
        <taxon>Poales</taxon>
        <taxon>Cyperaceae</taxon>
        <taxon>Cyperoideae</taxon>
        <taxon>Rhynchosporeae</taxon>
        <taxon>Rhynchospora</taxon>
    </lineage>
</organism>
<keyword evidence="6" id="KW-1185">Reference proteome</keyword>
<protein>
    <submittedName>
        <fullName evidence="5">Rop guanine nucleotide exchange factor-like protein</fullName>
    </submittedName>
</protein>
<keyword evidence="1 2" id="KW-0344">Guanine-nucleotide releasing factor</keyword>
<accession>A0AAV8EIE9</accession>
<sequence>MQYSFQRFKCSESNFTWFQEESAMARMMAGPMRTNMSDAYSHPSPGYSYSRNSSNISAYSHTDDEESAAVGSTPPRQASRFAPRPPSSPLLNRLSMKKNVDVSYATNKSEEQELELMKEKYSKLLLGEDMSGGGKGVCTAVAITNAITNLYATIFGTCHKLEPLPPEKKSMWRREMDCFLSVCDFILDPSPTEQTMPGGHGNEIMAAKPRMDIMMNLPALEKLENMLLDILDSFHGTEFWYADQKKQSFDNTNSNSFHRSEDKWWVPVPCLPGNGLPERARKELQQKRECANQIHKAAMAINNALLGEMDVPESYLTTLPKTGRQSVGDVIYRHMQTTEQFSADHVLNSLNISSEHEALEIADKVEAALYIWKRKVNVGHTKSTWDMSLVSDFMADGDKNTVLMSRAQSLLLALKHQFPSLSQTTLDTSKIQYNKDVGQAILESYSRVLESLAFNIVSWIDDVLLADDAAKKGN</sequence>
<dbReference type="Proteomes" id="UP001140206">
    <property type="component" value="Chromosome 3"/>
</dbReference>
<feature type="domain" description="PRONE" evidence="4">
    <location>
        <begin position="104"/>
        <end position="474"/>
    </location>
</feature>
<dbReference type="FunFam" id="1.20.58.2010:FF:000003">
    <property type="entry name" value="Rop guanine nucleotide exchange factor 14"/>
    <property type="match status" value="1"/>
</dbReference>
<dbReference type="InterPro" id="IPR005512">
    <property type="entry name" value="PRONE_dom"/>
</dbReference>
<evidence type="ECO:0000313" key="5">
    <source>
        <dbReference type="EMBL" id="KAJ4778557.1"/>
    </source>
</evidence>
<dbReference type="PANTHER" id="PTHR33101">
    <property type="entry name" value="ROP GUANINE NUCLEOTIDE EXCHANGE FACTOR 1"/>
    <property type="match status" value="1"/>
</dbReference>
<dbReference type="PANTHER" id="PTHR33101:SF5">
    <property type="entry name" value="OS07G0481100 PROTEIN"/>
    <property type="match status" value="1"/>
</dbReference>
<dbReference type="PROSITE" id="PS51334">
    <property type="entry name" value="PRONE"/>
    <property type="match status" value="1"/>
</dbReference>
<reference evidence="5" key="1">
    <citation type="submission" date="2022-08" db="EMBL/GenBank/DDBJ databases">
        <authorList>
            <person name="Marques A."/>
        </authorList>
    </citation>
    <scope>NUCLEOTIDE SEQUENCE</scope>
    <source>
        <strain evidence="5">RhyPub2mFocal</strain>
        <tissue evidence="5">Leaves</tissue>
    </source>
</reference>
<evidence type="ECO:0000256" key="3">
    <source>
        <dbReference type="SAM" id="MobiDB-lite"/>
    </source>
</evidence>
<evidence type="ECO:0000313" key="6">
    <source>
        <dbReference type="Proteomes" id="UP001140206"/>
    </source>
</evidence>
<evidence type="ECO:0000256" key="2">
    <source>
        <dbReference type="PROSITE-ProRule" id="PRU00663"/>
    </source>
</evidence>
<evidence type="ECO:0000256" key="1">
    <source>
        <dbReference type="ARBA" id="ARBA00022658"/>
    </source>
</evidence>
<comment type="caution">
    <text evidence="5">The sequence shown here is derived from an EMBL/GenBank/DDBJ whole genome shotgun (WGS) entry which is preliminary data.</text>
</comment>
<dbReference type="AlphaFoldDB" id="A0AAV8EIE9"/>
<name>A0AAV8EIE9_9POAL</name>
<dbReference type="GO" id="GO:0005085">
    <property type="term" value="F:guanyl-nucleotide exchange factor activity"/>
    <property type="evidence" value="ECO:0007669"/>
    <property type="project" value="UniProtKB-UniRule"/>
</dbReference>
<dbReference type="EMBL" id="JAMFTS010000003">
    <property type="protein sequence ID" value="KAJ4778557.1"/>
    <property type="molecule type" value="Genomic_DNA"/>
</dbReference>
<dbReference type="Gene3D" id="1.20.58.2010">
    <property type="entry name" value="PRONE domain, subdomain 1"/>
    <property type="match status" value="2"/>
</dbReference>